<dbReference type="Pfam" id="PF13426">
    <property type="entry name" value="PAS_9"/>
    <property type="match status" value="1"/>
</dbReference>
<feature type="domain" description="GGDEF" evidence="7">
    <location>
        <begin position="795"/>
        <end position="928"/>
    </location>
</feature>
<dbReference type="SUPFAM" id="SSF55073">
    <property type="entry name" value="Nucleotide cyclase"/>
    <property type="match status" value="1"/>
</dbReference>
<evidence type="ECO:0000256" key="2">
    <source>
        <dbReference type="SAM" id="MobiDB-lite"/>
    </source>
</evidence>
<evidence type="ECO:0000256" key="1">
    <source>
        <dbReference type="ARBA" id="ARBA00001946"/>
    </source>
</evidence>
<dbReference type="InterPro" id="IPR035919">
    <property type="entry name" value="EAL_sf"/>
</dbReference>
<dbReference type="SUPFAM" id="SSF55785">
    <property type="entry name" value="PYP-like sensor domain (PAS domain)"/>
    <property type="match status" value="4"/>
</dbReference>
<dbReference type="STRING" id="406100.SAMN04488052_10792"/>
<feature type="domain" description="PAC" evidence="5">
    <location>
        <begin position="441"/>
        <end position="492"/>
    </location>
</feature>
<evidence type="ECO:0000259" key="4">
    <source>
        <dbReference type="PROSITE" id="PS50112"/>
    </source>
</evidence>
<dbReference type="NCBIfam" id="TIGR00229">
    <property type="entry name" value="sensory_box"/>
    <property type="match status" value="2"/>
</dbReference>
<dbReference type="PANTHER" id="PTHR44757:SF2">
    <property type="entry name" value="BIOFILM ARCHITECTURE MAINTENANCE PROTEIN MBAA"/>
    <property type="match status" value="1"/>
</dbReference>
<evidence type="ECO:0000259" key="5">
    <source>
        <dbReference type="PROSITE" id="PS50113"/>
    </source>
</evidence>
<feature type="compositionally biased region" description="Low complexity" evidence="2">
    <location>
        <begin position="1183"/>
        <end position="1193"/>
    </location>
</feature>
<dbReference type="EMBL" id="FOEG01000007">
    <property type="protein sequence ID" value="SEP04298.1"/>
    <property type="molecule type" value="Genomic_DNA"/>
</dbReference>
<dbReference type="Proteomes" id="UP000199657">
    <property type="component" value="Unassembled WGS sequence"/>
</dbReference>
<feature type="region of interest" description="Disordered" evidence="2">
    <location>
        <begin position="1180"/>
        <end position="1201"/>
    </location>
</feature>
<dbReference type="InterPro" id="IPR000014">
    <property type="entry name" value="PAS"/>
</dbReference>
<dbReference type="Pfam" id="PF00563">
    <property type="entry name" value="EAL"/>
    <property type="match status" value="1"/>
</dbReference>
<dbReference type="InterPro" id="IPR029787">
    <property type="entry name" value="Nucleotide_cyclase"/>
</dbReference>
<dbReference type="CDD" id="cd01948">
    <property type="entry name" value="EAL"/>
    <property type="match status" value="1"/>
</dbReference>
<dbReference type="InterPro" id="IPR001633">
    <property type="entry name" value="EAL_dom"/>
</dbReference>
<feature type="domain" description="EAL" evidence="6">
    <location>
        <begin position="939"/>
        <end position="1191"/>
    </location>
</feature>
<feature type="transmembrane region" description="Helical" evidence="3">
    <location>
        <begin position="136"/>
        <end position="157"/>
    </location>
</feature>
<dbReference type="InterPro" id="IPR000160">
    <property type="entry name" value="GGDEF_dom"/>
</dbReference>
<dbReference type="InterPro" id="IPR035965">
    <property type="entry name" value="PAS-like_dom_sf"/>
</dbReference>
<dbReference type="GO" id="GO:0003824">
    <property type="term" value="F:catalytic activity"/>
    <property type="evidence" value="ECO:0007669"/>
    <property type="project" value="UniProtKB-ARBA"/>
</dbReference>
<feature type="transmembrane region" description="Helical" evidence="3">
    <location>
        <begin position="101"/>
        <end position="124"/>
    </location>
</feature>
<evidence type="ECO:0000259" key="7">
    <source>
        <dbReference type="PROSITE" id="PS50887"/>
    </source>
</evidence>
<dbReference type="SMART" id="SM00267">
    <property type="entry name" value="GGDEF"/>
    <property type="match status" value="1"/>
</dbReference>
<feature type="transmembrane region" description="Helical" evidence="3">
    <location>
        <begin position="43"/>
        <end position="64"/>
    </location>
</feature>
<dbReference type="InterPro" id="IPR013655">
    <property type="entry name" value="PAS_fold_3"/>
</dbReference>
<dbReference type="SUPFAM" id="SSF141868">
    <property type="entry name" value="EAL domain-like"/>
    <property type="match status" value="1"/>
</dbReference>
<dbReference type="InterPro" id="IPR052155">
    <property type="entry name" value="Biofilm_reg_signaling"/>
</dbReference>
<protein>
    <submittedName>
        <fullName evidence="8">PAS domain S-box-containing protein/diguanylate cyclase (GGDEF) domain-containing protein</fullName>
    </submittedName>
</protein>
<dbReference type="AlphaFoldDB" id="A0A1H8UNV9"/>
<feature type="domain" description="PAS" evidence="4">
    <location>
        <begin position="365"/>
        <end position="424"/>
    </location>
</feature>
<dbReference type="Pfam" id="PF00990">
    <property type="entry name" value="GGDEF"/>
    <property type="match status" value="1"/>
</dbReference>
<dbReference type="InterPro" id="IPR043128">
    <property type="entry name" value="Rev_trsase/Diguanyl_cyclase"/>
</dbReference>
<keyword evidence="3" id="KW-1133">Transmembrane helix</keyword>
<gene>
    <name evidence="8" type="ORF">SAMN04488052_10792</name>
</gene>
<feature type="domain" description="PAS" evidence="4">
    <location>
        <begin position="238"/>
        <end position="313"/>
    </location>
</feature>
<dbReference type="RefSeq" id="WP_139209225.1">
    <property type="nucleotide sequence ID" value="NZ_FOEG01000007.1"/>
</dbReference>
<dbReference type="Pfam" id="PF08447">
    <property type="entry name" value="PAS_3"/>
    <property type="match status" value="2"/>
</dbReference>
<name>A0A1H8UNV9_9GAMM</name>
<evidence type="ECO:0000313" key="9">
    <source>
        <dbReference type="Proteomes" id="UP000199657"/>
    </source>
</evidence>
<dbReference type="PROSITE" id="PS50887">
    <property type="entry name" value="GGDEF"/>
    <property type="match status" value="1"/>
</dbReference>
<feature type="domain" description="PAC" evidence="5">
    <location>
        <begin position="316"/>
        <end position="368"/>
    </location>
</feature>
<keyword evidence="9" id="KW-1185">Reference proteome</keyword>
<dbReference type="SMART" id="SM00052">
    <property type="entry name" value="EAL"/>
    <property type="match status" value="1"/>
</dbReference>
<dbReference type="PROSITE" id="PS50883">
    <property type="entry name" value="EAL"/>
    <property type="match status" value="1"/>
</dbReference>
<dbReference type="FunFam" id="3.30.70.270:FF:000001">
    <property type="entry name" value="Diguanylate cyclase domain protein"/>
    <property type="match status" value="1"/>
</dbReference>
<dbReference type="CDD" id="cd00130">
    <property type="entry name" value="PAS"/>
    <property type="match status" value="4"/>
</dbReference>
<feature type="transmembrane region" description="Helical" evidence="3">
    <location>
        <begin position="169"/>
        <end position="191"/>
    </location>
</feature>
<sequence>MVEFVETHTGLIYQLQGLAFIALGVVALILPRRGGALRLARTLWLLAAFALLHGLAVFIGWEISREPAPWLLWVSAVVLPASYLALLEFGRRTLNHLPNAVGVPTAAVYLPVTLVALAIVLAAGTAPEVLFAASRFGIGLPAALLAAVALWAASLAPPVHSATTPYAPWLRLAAVAMACYGLMIPVLSAPVPGLPGWLPTQDAFLAQTGVPIRAGRAVATVTLAAALIGIVRQASAESSEDLDRLLGTISGFIYRCENRPDWPVSYLAGNIREMTGYDASDFLDGEDVVLDDLVHPDDKERAWQTVQEAVAERREYGVEYRCVLGAGQGRWFYDRGRGIYDEQGNLRFLEGHTIDVTPLRQTRTRLERFRATLDRTLDAVFIFEAESLRFTYVNEGAERQTGYSRDELLARRPYDLTMHYPESRYRSELIAPLLSGEKEIVRFETEHLTRTGGRVPVEVLLQYVSPDDGDARFVAIAHDISERLEAERILKEANDRLEQAEQHARLGHWEVDLRTGGSYWSREMYRLMGFDETAPVPSLERFLEHVHPEDRDAVRQVWTTMPAEGFPVGEVFRTSPEVGPVRYLSPTYRLMADSSGLPDRFSGTVQDVTGQHRMMEELRQSERQQTQLRQVAQREQGRMAALLSGMSIGILFEDRAGLVEYVNPAFKRIWSIDVELDLVGRPTTEVLEHSTHRFSRPDHASRHVLQVLDTHEISERFELDLYDGRILTQVSYPVSDTEGRLIGRLWIYEDVTHERQTAQQLVYLAEHDPLTGLHNRHRFQEHLDRMLKTARRLESRFALMYFDLDDFKHINDNFGHRAGDTVLVRAAGEVSSLVRGGEVFARLGGDEFAILSEISSDDEPAHLAKRILHAITAIPLRFRGSNLRLTASLGIAVFPAHGTEAEDLVAHADAAMYQAKNQGKNTWAVYDPQRSDTEAMLERMSWSQRIAQALDHGRFELHFQGVYHAGDRSLSHLEALVRMQDETGHGDLLMPGQFIPLAEKTGQIMEIDRWVVQQGVETLRQYPTVPALAVNVSGRSIDEPGLPHFIRALLEQHGVEPGRLIIEITETAAVAEMQNAQRFIEQMHQAGCIVCLDDFGSGFSTFAYLKYLAVRVLKIDGMFVQDLPNNPDNQAFVRAMIDVAQGLGKRTVAEFVENEDTLQMLRAIGVDLVQGYHLDSPVADHPSLSSGGAASSGTWDDRSES</sequence>
<feature type="transmembrane region" description="Helical" evidence="3">
    <location>
        <begin position="12"/>
        <end position="31"/>
    </location>
</feature>
<dbReference type="PROSITE" id="PS50113">
    <property type="entry name" value="PAC"/>
    <property type="match status" value="2"/>
</dbReference>
<evidence type="ECO:0000259" key="6">
    <source>
        <dbReference type="PROSITE" id="PS50883"/>
    </source>
</evidence>
<dbReference type="NCBIfam" id="TIGR00254">
    <property type="entry name" value="GGDEF"/>
    <property type="match status" value="1"/>
</dbReference>
<dbReference type="CDD" id="cd01949">
    <property type="entry name" value="GGDEF"/>
    <property type="match status" value="1"/>
</dbReference>
<dbReference type="OrthoDB" id="9787514at2"/>
<proteinExistence type="predicted"/>
<evidence type="ECO:0000313" key="8">
    <source>
        <dbReference type="EMBL" id="SEP04298.1"/>
    </source>
</evidence>
<reference evidence="8 9" key="1">
    <citation type="submission" date="2016-10" db="EMBL/GenBank/DDBJ databases">
        <authorList>
            <person name="de Groot N.N."/>
        </authorList>
    </citation>
    <scope>NUCLEOTIDE SEQUENCE [LARGE SCALE GENOMIC DNA]</scope>
    <source>
        <strain evidence="8 9">CGMCC 1.6291</strain>
    </source>
</reference>
<dbReference type="Gene3D" id="3.30.450.20">
    <property type="entry name" value="PAS domain"/>
    <property type="match status" value="4"/>
</dbReference>
<dbReference type="PROSITE" id="PS50112">
    <property type="entry name" value="PAS"/>
    <property type="match status" value="2"/>
</dbReference>
<accession>A0A1H8UNV9</accession>
<dbReference type="InterPro" id="IPR000700">
    <property type="entry name" value="PAS-assoc_C"/>
</dbReference>
<organism evidence="8 9">
    <name type="scientific">Aquisalimonas asiatica</name>
    <dbReference type="NCBI Taxonomy" id="406100"/>
    <lineage>
        <taxon>Bacteria</taxon>
        <taxon>Pseudomonadati</taxon>
        <taxon>Pseudomonadota</taxon>
        <taxon>Gammaproteobacteria</taxon>
        <taxon>Chromatiales</taxon>
        <taxon>Ectothiorhodospiraceae</taxon>
        <taxon>Aquisalimonas</taxon>
    </lineage>
</organism>
<dbReference type="SMART" id="SM00091">
    <property type="entry name" value="PAS"/>
    <property type="match status" value="4"/>
</dbReference>
<dbReference type="Gene3D" id="3.20.20.450">
    <property type="entry name" value="EAL domain"/>
    <property type="match status" value="1"/>
</dbReference>
<evidence type="ECO:0000256" key="3">
    <source>
        <dbReference type="SAM" id="Phobius"/>
    </source>
</evidence>
<comment type="cofactor">
    <cofactor evidence="1">
        <name>Mg(2+)</name>
        <dbReference type="ChEBI" id="CHEBI:18420"/>
    </cofactor>
</comment>
<dbReference type="InterPro" id="IPR013656">
    <property type="entry name" value="PAS_4"/>
</dbReference>
<dbReference type="Gene3D" id="3.30.70.270">
    <property type="match status" value="1"/>
</dbReference>
<dbReference type="PANTHER" id="PTHR44757">
    <property type="entry name" value="DIGUANYLATE CYCLASE DGCP"/>
    <property type="match status" value="1"/>
</dbReference>
<feature type="transmembrane region" description="Helical" evidence="3">
    <location>
        <begin position="70"/>
        <end position="89"/>
    </location>
</feature>
<dbReference type="Pfam" id="PF08448">
    <property type="entry name" value="PAS_4"/>
    <property type="match status" value="1"/>
</dbReference>
<keyword evidence="3" id="KW-0472">Membrane</keyword>
<keyword evidence="3" id="KW-0812">Transmembrane</keyword>